<comment type="subcellular location">
    <subcellularLocation>
        <location evidence="1">Cell membrane</location>
        <topology evidence="1">Multi-pass membrane protein</topology>
    </subcellularLocation>
</comment>
<proteinExistence type="inferred from homology"/>
<dbReference type="RefSeq" id="WP_188700962.1">
    <property type="nucleotide sequence ID" value="NZ_BMMQ01000004.1"/>
</dbReference>
<keyword evidence="5 8" id="KW-0812">Transmembrane</keyword>
<keyword evidence="4" id="KW-1003">Cell membrane</keyword>
<evidence type="ECO:0000256" key="2">
    <source>
        <dbReference type="ARBA" id="ARBA00009212"/>
    </source>
</evidence>
<evidence type="ECO:0000313" key="9">
    <source>
        <dbReference type="EMBL" id="GGO63745.1"/>
    </source>
</evidence>
<evidence type="ECO:0000256" key="6">
    <source>
        <dbReference type="ARBA" id="ARBA00022989"/>
    </source>
</evidence>
<dbReference type="InterPro" id="IPR007208">
    <property type="entry name" value="MrpF/PhaF-like"/>
</dbReference>
<evidence type="ECO:0000256" key="4">
    <source>
        <dbReference type="ARBA" id="ARBA00022475"/>
    </source>
</evidence>
<dbReference type="PANTHER" id="PTHR34702:SF1">
    <property type="entry name" value="NA(+)_H(+) ANTIPORTER SUBUNIT F"/>
    <property type="match status" value="1"/>
</dbReference>
<evidence type="ECO:0000256" key="7">
    <source>
        <dbReference type="ARBA" id="ARBA00023136"/>
    </source>
</evidence>
<keyword evidence="7 8" id="KW-0472">Membrane</keyword>
<gene>
    <name evidence="9" type="ORF">GCM10010910_17020</name>
</gene>
<protein>
    <submittedName>
        <fullName evidence="9">Membrane protein</fullName>
    </submittedName>
</protein>
<keyword evidence="6 8" id="KW-1133">Transmembrane helix</keyword>
<feature type="transmembrane region" description="Helical" evidence="8">
    <location>
        <begin position="62"/>
        <end position="85"/>
    </location>
</feature>
<evidence type="ECO:0000256" key="8">
    <source>
        <dbReference type="SAM" id="Phobius"/>
    </source>
</evidence>
<dbReference type="PANTHER" id="PTHR34702">
    <property type="entry name" value="NA(+)/H(+) ANTIPORTER SUBUNIT F1"/>
    <property type="match status" value="1"/>
</dbReference>
<comment type="similarity">
    <text evidence="2">Belongs to the CPA3 antiporters (TC 2.A.63) subunit F family.</text>
</comment>
<feature type="transmembrane region" description="Helical" evidence="8">
    <location>
        <begin position="6"/>
        <end position="24"/>
    </location>
</feature>
<evidence type="ECO:0000256" key="1">
    <source>
        <dbReference type="ARBA" id="ARBA00004651"/>
    </source>
</evidence>
<comment type="caution">
    <text evidence="9">The sequence shown here is derived from an EMBL/GenBank/DDBJ whole genome shotgun (WGS) entry which is preliminary data.</text>
</comment>
<evidence type="ECO:0000313" key="10">
    <source>
        <dbReference type="Proteomes" id="UP000638043"/>
    </source>
</evidence>
<evidence type="ECO:0000256" key="3">
    <source>
        <dbReference type="ARBA" id="ARBA00022448"/>
    </source>
</evidence>
<organism evidence="9 10">
    <name type="scientific">Microbacterium nanhaiense</name>
    <dbReference type="NCBI Taxonomy" id="1301026"/>
    <lineage>
        <taxon>Bacteria</taxon>
        <taxon>Bacillati</taxon>
        <taxon>Actinomycetota</taxon>
        <taxon>Actinomycetes</taxon>
        <taxon>Micrococcales</taxon>
        <taxon>Microbacteriaceae</taxon>
        <taxon>Microbacterium</taxon>
    </lineage>
</organism>
<dbReference type="Pfam" id="PF04066">
    <property type="entry name" value="MrpF_PhaF"/>
    <property type="match status" value="1"/>
</dbReference>
<dbReference type="EMBL" id="BMMQ01000004">
    <property type="protein sequence ID" value="GGO63745.1"/>
    <property type="molecule type" value="Genomic_DNA"/>
</dbReference>
<accession>A0ABQ2N0F2</accession>
<keyword evidence="10" id="KW-1185">Reference proteome</keyword>
<name>A0ABQ2N0F2_9MICO</name>
<dbReference type="Proteomes" id="UP000638043">
    <property type="component" value="Unassembled WGS sequence"/>
</dbReference>
<evidence type="ECO:0000256" key="5">
    <source>
        <dbReference type="ARBA" id="ARBA00022692"/>
    </source>
</evidence>
<reference evidence="10" key="1">
    <citation type="journal article" date="2019" name="Int. J. Syst. Evol. Microbiol.">
        <title>The Global Catalogue of Microorganisms (GCM) 10K type strain sequencing project: providing services to taxonomists for standard genome sequencing and annotation.</title>
        <authorList>
            <consortium name="The Broad Institute Genomics Platform"/>
            <consortium name="The Broad Institute Genome Sequencing Center for Infectious Disease"/>
            <person name="Wu L."/>
            <person name="Ma J."/>
        </authorList>
    </citation>
    <scope>NUCLEOTIDE SEQUENCE [LARGE SCALE GENOMIC DNA]</scope>
    <source>
        <strain evidence="10">CGMCC 4.7181</strain>
    </source>
</reference>
<sequence length="97" mass="10317">MTVQAVLIAAIALVFTVAALLALIRMIKGPSILDRAIASDVLLSEVLCILGTEAVINEHTYTLPIMLMIAATGILGTVAVARFVARRDRAQQTEGEQ</sequence>
<keyword evidence="3" id="KW-0813">Transport</keyword>